<evidence type="ECO:0000313" key="3">
    <source>
        <dbReference type="EMBL" id="CAB4170089.1"/>
    </source>
</evidence>
<dbReference type="EMBL" id="LR797040">
    <property type="protein sequence ID" value="CAB4182651.1"/>
    <property type="molecule type" value="Genomic_DNA"/>
</dbReference>
<gene>
    <name evidence="4" type="ORF">UFOVP1087_16</name>
    <name evidence="5" type="ORF">UFOVP1534_30</name>
    <name evidence="3" type="ORF">UFOVP910_31</name>
</gene>
<evidence type="ECO:0000313" key="4">
    <source>
        <dbReference type="EMBL" id="CAB4182651.1"/>
    </source>
</evidence>
<feature type="compositionally biased region" description="Polar residues" evidence="1">
    <location>
        <begin position="10"/>
        <end position="25"/>
    </location>
</feature>
<protein>
    <recommendedName>
        <fullName evidence="2">REJ domain-containing protein</fullName>
    </recommendedName>
</protein>
<dbReference type="EMBL" id="LR798386">
    <property type="protein sequence ID" value="CAB5228234.1"/>
    <property type="molecule type" value="Genomic_DNA"/>
</dbReference>
<accession>A0A6J5QMC4</accession>
<sequence>MSPFPLLLSQAESNPMSTSSEAPTGFSKTVWQREYMRQCLKDPEYRDKFNEYQRAYHKAKRASDPEYCARRKASKQKYLSKLQELN</sequence>
<name>A0A6J5QMC4_9CAUD</name>
<dbReference type="PROSITE" id="PS51111">
    <property type="entry name" value="REJ"/>
    <property type="match status" value="1"/>
</dbReference>
<organism evidence="4">
    <name type="scientific">uncultured Caudovirales phage</name>
    <dbReference type="NCBI Taxonomy" id="2100421"/>
    <lineage>
        <taxon>Viruses</taxon>
        <taxon>Duplodnaviria</taxon>
        <taxon>Heunggongvirae</taxon>
        <taxon>Uroviricota</taxon>
        <taxon>Caudoviricetes</taxon>
        <taxon>Peduoviridae</taxon>
        <taxon>Maltschvirus</taxon>
        <taxon>Maltschvirus maltsch</taxon>
    </lineage>
</organism>
<evidence type="ECO:0000313" key="5">
    <source>
        <dbReference type="EMBL" id="CAB5228234.1"/>
    </source>
</evidence>
<evidence type="ECO:0000259" key="2">
    <source>
        <dbReference type="PROSITE" id="PS51111"/>
    </source>
</evidence>
<evidence type="ECO:0000256" key="1">
    <source>
        <dbReference type="SAM" id="MobiDB-lite"/>
    </source>
</evidence>
<feature type="domain" description="REJ" evidence="2">
    <location>
        <begin position="1"/>
        <end position="29"/>
    </location>
</feature>
<dbReference type="GO" id="GO:0016020">
    <property type="term" value="C:membrane"/>
    <property type="evidence" value="ECO:0007669"/>
    <property type="project" value="UniProtKB-SubCell"/>
</dbReference>
<dbReference type="EMBL" id="LR796849">
    <property type="protein sequence ID" value="CAB4170089.1"/>
    <property type="molecule type" value="Genomic_DNA"/>
</dbReference>
<feature type="region of interest" description="Disordered" evidence="1">
    <location>
        <begin position="1"/>
        <end position="25"/>
    </location>
</feature>
<dbReference type="InterPro" id="IPR014010">
    <property type="entry name" value="REJ_dom"/>
</dbReference>
<proteinExistence type="predicted"/>
<reference evidence="4" key="1">
    <citation type="submission" date="2020-05" db="EMBL/GenBank/DDBJ databases">
        <authorList>
            <person name="Chiriac C."/>
            <person name="Salcher M."/>
            <person name="Ghai R."/>
            <person name="Kavagutti S V."/>
        </authorList>
    </citation>
    <scope>NUCLEOTIDE SEQUENCE</scope>
</reference>